<evidence type="ECO:0000259" key="4">
    <source>
        <dbReference type="Pfam" id="PF10363"/>
    </source>
</evidence>
<dbReference type="InterPro" id="IPR016024">
    <property type="entry name" value="ARM-type_fold"/>
</dbReference>
<dbReference type="InterPro" id="IPR011989">
    <property type="entry name" value="ARM-like"/>
</dbReference>
<accession>A0A448YFL9</accession>
<feature type="domain" description="RNA polymerase II assembly factor Rtp1 C-terminal" evidence="4">
    <location>
        <begin position="705"/>
        <end position="811"/>
    </location>
</feature>
<reference evidence="6 7" key="1">
    <citation type="submission" date="2018-12" db="EMBL/GenBank/DDBJ databases">
        <authorList>
            <person name="Tiukova I."/>
            <person name="Dainat J."/>
        </authorList>
    </citation>
    <scope>NUCLEOTIDE SEQUENCE [LARGE SCALE GENOMIC DNA]</scope>
</reference>
<sequence>MSEPNNTAPTQLTADQLDELKKQLAGLKTDSTYQRPRNTPMAKLLGEISDFLSGYDTADDRIGLLYDRVDAMYCDSTDKRLSVVRQIVTYFYRVHEMSVPNEDTKFISIPLYGMKTIERLLNVLIIEGVYSSLPDCVGIPLEKRRLQNFTIPLEIHRVSHSRGVLILESIADTFIKIFTEKSDLRDLIQVGSGFTDVLTLTIVLSIDPLNSNEKREKYASYVEQLEKASSTYQLLSLYTLLMATPSAGTALSSSFRQFVLARLSGLLVERRANGVQAMIDVVMGLRDNDRIDTSRIQQVLRVIFSSKPRDMGNEEYFENICGQLYDLMVYVNRPVMTAISAAVIESIFDKNKLIVIDFIFKRIWKAFNPEVNNDTDSIVLTSESQLNNAFNVCISFSRQVTSKRFSNILFQPVIVPLWGYLVYQKGQKKDAAIVEDTLISILLLEETDQGCELLMTLIGNLFCLHGTNWVFANGDNNLTMIKESLGSDNPPNNEAASLAFFDDVDTAIETFSTILKSLAGHDPQKIDFVFIFALKKWLKLDDGYQMITYQEQDPFDALTNLKLVQMIVEKFKDQLAASPDGVLGLVMTLLKKSDERIQTKSRISELSTREDSDDEDEEDLSRESDQALRAVMDFLSGILASASDTENYTEATFERLKELENILSSSSRFSEYAGLREQVKRIIDNCDLQALRDTTKKHEEDRLLDKAMKCINDPIPSVRVYGMDLIRQLADPSVHRVSLKYAVNLHLDQLTDNDPFVYLNIIKGMESLLELDVKSVLPQYLDVYSGKSERSTDERLRIGEVLLRFVQKHGSYPSDEVLHDLLTTLIALVSKRDDDTRHVDIRLRMSAMSITGSLCHGLEEPEQLKPYLKDVIDLVSGVLTFERSKEESIMRRSAIVVINDLITSKDGLRLVGPYGPKLETMLQYIAENDVDLLVRQQAKEVLYATDESFERAFKEGLRLQS</sequence>
<feature type="region of interest" description="Disordered" evidence="2">
    <location>
        <begin position="601"/>
        <end position="622"/>
    </location>
</feature>
<gene>
    <name evidence="6" type="ORF">BRENAR_LOCUS460</name>
</gene>
<dbReference type="InParanoid" id="A0A448YFL9"/>
<keyword evidence="7" id="KW-1185">Reference proteome</keyword>
<name>A0A448YFL9_BRENA</name>
<dbReference type="InterPro" id="IPR019414">
    <property type="entry name" value="Rtp1_C2"/>
</dbReference>
<organism evidence="6 7">
    <name type="scientific">Brettanomyces naardenensis</name>
    <name type="common">Yeast</name>
    <dbReference type="NCBI Taxonomy" id="13370"/>
    <lineage>
        <taxon>Eukaryota</taxon>
        <taxon>Fungi</taxon>
        <taxon>Dikarya</taxon>
        <taxon>Ascomycota</taxon>
        <taxon>Saccharomycotina</taxon>
        <taxon>Pichiomycetes</taxon>
        <taxon>Pichiales</taxon>
        <taxon>Pichiaceae</taxon>
        <taxon>Brettanomyces</taxon>
    </lineage>
</organism>
<dbReference type="InterPro" id="IPR057407">
    <property type="entry name" value="HEAT_TANGO6"/>
</dbReference>
<dbReference type="Pfam" id="PF10304">
    <property type="entry name" value="RTP1_C2"/>
    <property type="match status" value="1"/>
</dbReference>
<dbReference type="Pfam" id="PF23565">
    <property type="entry name" value="ARM_TANGO6"/>
    <property type="match status" value="1"/>
</dbReference>
<comment type="similarity">
    <text evidence="1">Belongs to the Tango6 family.</text>
</comment>
<dbReference type="GO" id="GO:0009306">
    <property type="term" value="P:protein secretion"/>
    <property type="evidence" value="ECO:0007669"/>
    <property type="project" value="TreeGrafter"/>
</dbReference>
<evidence type="ECO:0000259" key="5">
    <source>
        <dbReference type="Pfam" id="PF23565"/>
    </source>
</evidence>
<feature type="compositionally biased region" description="Acidic residues" evidence="2">
    <location>
        <begin position="611"/>
        <end position="620"/>
    </location>
</feature>
<evidence type="ECO:0000313" key="6">
    <source>
        <dbReference type="EMBL" id="VEU19724.1"/>
    </source>
</evidence>
<dbReference type="AlphaFoldDB" id="A0A448YFL9"/>
<dbReference type="InterPro" id="IPR039600">
    <property type="entry name" value="TANGO6/Rtp1"/>
</dbReference>
<evidence type="ECO:0000313" key="7">
    <source>
        <dbReference type="Proteomes" id="UP000290900"/>
    </source>
</evidence>
<dbReference type="Pfam" id="PF10363">
    <property type="entry name" value="RTP1_C1"/>
    <property type="match status" value="1"/>
</dbReference>
<dbReference type="Proteomes" id="UP000290900">
    <property type="component" value="Unassembled WGS sequence"/>
</dbReference>
<proteinExistence type="inferred from homology"/>
<dbReference type="PANTHER" id="PTHR20959:SF1">
    <property type="entry name" value="TRANSPORT AND GOLGI ORGANIZATION PROTEIN 6 HOMOLOG"/>
    <property type="match status" value="1"/>
</dbReference>
<evidence type="ECO:0000259" key="3">
    <source>
        <dbReference type="Pfam" id="PF10304"/>
    </source>
</evidence>
<dbReference type="SUPFAM" id="SSF48371">
    <property type="entry name" value="ARM repeat"/>
    <property type="match status" value="1"/>
</dbReference>
<dbReference type="InterPro" id="IPR019451">
    <property type="entry name" value="Rtp1_C1"/>
</dbReference>
<evidence type="ECO:0000256" key="2">
    <source>
        <dbReference type="SAM" id="MobiDB-lite"/>
    </source>
</evidence>
<dbReference type="FunCoup" id="A0A448YFL9">
    <property type="interactions" value="101"/>
</dbReference>
<dbReference type="OrthoDB" id="39591at2759"/>
<dbReference type="PANTHER" id="PTHR20959">
    <property type="entry name" value="TRANSPORT AND GOLGI ORGANIZATION PROTEIN 6 FAMILY MEMBER"/>
    <property type="match status" value="1"/>
</dbReference>
<evidence type="ECO:0000256" key="1">
    <source>
        <dbReference type="ARBA" id="ARBA00005724"/>
    </source>
</evidence>
<feature type="domain" description="RNA polymerase II assembly factor Rtp1 C-terminal" evidence="3">
    <location>
        <begin position="916"/>
        <end position="943"/>
    </location>
</feature>
<feature type="domain" description="TANGO6 HEAT repeat" evidence="5">
    <location>
        <begin position="271"/>
        <end position="460"/>
    </location>
</feature>
<protein>
    <submittedName>
        <fullName evidence="6">DEKNAAC100575</fullName>
    </submittedName>
</protein>
<dbReference type="Gene3D" id="1.25.10.10">
    <property type="entry name" value="Leucine-rich Repeat Variant"/>
    <property type="match status" value="1"/>
</dbReference>
<dbReference type="EMBL" id="CAACVR010000001">
    <property type="protein sequence ID" value="VEU19724.1"/>
    <property type="molecule type" value="Genomic_DNA"/>
</dbReference>